<dbReference type="InterPro" id="IPR016990">
    <property type="entry name" value="UCP032162_TM"/>
</dbReference>
<keyword evidence="1" id="KW-0812">Transmembrane</keyword>
<evidence type="ECO:0000256" key="1">
    <source>
        <dbReference type="SAM" id="Phobius"/>
    </source>
</evidence>
<keyword evidence="1" id="KW-1133">Transmembrane helix</keyword>
<evidence type="ECO:0008006" key="4">
    <source>
        <dbReference type="Google" id="ProtNLM"/>
    </source>
</evidence>
<dbReference type="AlphaFoldDB" id="A0A0F5FYI1"/>
<keyword evidence="1" id="KW-0472">Membrane</keyword>
<dbReference type="PIRSF" id="PIRSF032162">
    <property type="entry name" value="UCP032162_imp"/>
    <property type="match status" value="1"/>
</dbReference>
<dbReference type="Proteomes" id="UP000033632">
    <property type="component" value="Unassembled WGS sequence"/>
</dbReference>
<sequence length="168" mass="18090">MQDIPAPLFAAVLTPPRRMSPRAIAIVVGLVLVLMALPGLTVFSVGALPIAGLMGLDFLAIVLALRLSQRAGKRREEVTLWPGRLEIVFVGPKGELSKANFRPTAVRLVIERDFDERTTGLKLKSGETESEVGAFLSPDEKASFGKAFGTALRQARAESVTSKPGRPR</sequence>
<dbReference type="Pfam" id="PF10003">
    <property type="entry name" value="DUF2244"/>
    <property type="match status" value="1"/>
</dbReference>
<dbReference type="EMBL" id="JZEX01000021">
    <property type="protein sequence ID" value="KKB13605.1"/>
    <property type="molecule type" value="Genomic_DNA"/>
</dbReference>
<proteinExistence type="predicted"/>
<evidence type="ECO:0000313" key="2">
    <source>
        <dbReference type="EMBL" id="KKB13605.1"/>
    </source>
</evidence>
<organism evidence="2 3">
    <name type="scientific">Devosia geojensis</name>
    <dbReference type="NCBI Taxonomy" id="443610"/>
    <lineage>
        <taxon>Bacteria</taxon>
        <taxon>Pseudomonadati</taxon>
        <taxon>Pseudomonadota</taxon>
        <taxon>Alphaproteobacteria</taxon>
        <taxon>Hyphomicrobiales</taxon>
        <taxon>Devosiaceae</taxon>
        <taxon>Devosia</taxon>
    </lineage>
</organism>
<name>A0A0F5FYI1_9HYPH</name>
<dbReference type="InterPro" id="IPR019253">
    <property type="entry name" value="DUF2244_TM"/>
</dbReference>
<reference evidence="2 3" key="1">
    <citation type="submission" date="2015-03" db="EMBL/GenBank/DDBJ databases">
        <authorList>
            <person name="Hassan Y.I."/>
            <person name="Lepp D."/>
            <person name="Li X.-Z."/>
            <person name="Zhou T."/>
        </authorList>
    </citation>
    <scope>NUCLEOTIDE SEQUENCE [LARGE SCALE GENOMIC DNA]</scope>
    <source>
        <strain evidence="2 3">BD-c194</strain>
    </source>
</reference>
<comment type="caution">
    <text evidence="2">The sequence shown here is derived from an EMBL/GenBank/DDBJ whole genome shotgun (WGS) entry which is preliminary data.</text>
</comment>
<dbReference type="RefSeq" id="WP_046106714.1">
    <property type="nucleotide sequence ID" value="NZ_JZEX01000021.1"/>
</dbReference>
<protein>
    <recommendedName>
        <fullName evidence="4">DUF2244 domain-containing protein</fullName>
    </recommendedName>
</protein>
<accession>A0A0F5FYI1</accession>
<gene>
    <name evidence="2" type="ORF">VE25_00995</name>
</gene>
<feature type="transmembrane region" description="Helical" evidence="1">
    <location>
        <begin position="46"/>
        <end position="65"/>
    </location>
</feature>
<feature type="transmembrane region" description="Helical" evidence="1">
    <location>
        <begin position="23"/>
        <end position="40"/>
    </location>
</feature>
<dbReference type="STRING" id="443610.VE25_00995"/>
<keyword evidence="3" id="KW-1185">Reference proteome</keyword>
<evidence type="ECO:0000313" key="3">
    <source>
        <dbReference type="Proteomes" id="UP000033632"/>
    </source>
</evidence>
<dbReference type="OrthoDB" id="9808190at2"/>
<dbReference type="PATRIC" id="fig|443610.3.peg.2655"/>